<dbReference type="KEGG" id="mlr:MELLADRAFT_61170"/>
<keyword evidence="3" id="KW-1185">Reference proteome</keyword>
<organism evidence="3">
    <name type="scientific">Melampsora larici-populina (strain 98AG31 / pathotype 3-4-7)</name>
    <name type="common">Poplar leaf rust fungus</name>
    <dbReference type="NCBI Taxonomy" id="747676"/>
    <lineage>
        <taxon>Eukaryota</taxon>
        <taxon>Fungi</taxon>
        <taxon>Dikarya</taxon>
        <taxon>Basidiomycota</taxon>
        <taxon>Pucciniomycotina</taxon>
        <taxon>Pucciniomycetes</taxon>
        <taxon>Pucciniales</taxon>
        <taxon>Melampsoraceae</taxon>
        <taxon>Melampsora</taxon>
    </lineage>
</organism>
<dbReference type="AlphaFoldDB" id="F4RDV5"/>
<accession>F4RDV5</accession>
<feature type="region of interest" description="Disordered" evidence="1">
    <location>
        <begin position="1"/>
        <end position="31"/>
    </location>
</feature>
<protein>
    <submittedName>
        <fullName evidence="2">Uncharacterized protein</fullName>
    </submittedName>
</protein>
<reference evidence="3" key="1">
    <citation type="journal article" date="2011" name="Proc. Natl. Acad. Sci. U.S.A.">
        <title>Obligate biotrophy features unraveled by the genomic analysis of rust fungi.</title>
        <authorList>
            <person name="Duplessis S."/>
            <person name="Cuomo C.A."/>
            <person name="Lin Y.-C."/>
            <person name="Aerts A."/>
            <person name="Tisserant E."/>
            <person name="Veneault-Fourrey C."/>
            <person name="Joly D.L."/>
            <person name="Hacquard S."/>
            <person name="Amselem J."/>
            <person name="Cantarel B.L."/>
            <person name="Chiu R."/>
            <person name="Coutinho P.M."/>
            <person name="Feau N."/>
            <person name="Field M."/>
            <person name="Frey P."/>
            <person name="Gelhaye E."/>
            <person name="Goldberg J."/>
            <person name="Grabherr M.G."/>
            <person name="Kodira C.D."/>
            <person name="Kohler A."/>
            <person name="Kuees U."/>
            <person name="Lindquist E.A."/>
            <person name="Lucas S.M."/>
            <person name="Mago R."/>
            <person name="Mauceli E."/>
            <person name="Morin E."/>
            <person name="Murat C."/>
            <person name="Pangilinan J.L."/>
            <person name="Park R."/>
            <person name="Pearson M."/>
            <person name="Quesneville H."/>
            <person name="Rouhier N."/>
            <person name="Sakthikumar S."/>
            <person name="Salamov A.A."/>
            <person name="Schmutz J."/>
            <person name="Selles B."/>
            <person name="Shapiro H."/>
            <person name="Tanguay P."/>
            <person name="Tuskan G.A."/>
            <person name="Henrissat B."/>
            <person name="Van de Peer Y."/>
            <person name="Rouze P."/>
            <person name="Ellis J.G."/>
            <person name="Dodds P.N."/>
            <person name="Schein J.E."/>
            <person name="Zhong S."/>
            <person name="Hamelin R.C."/>
            <person name="Grigoriev I.V."/>
            <person name="Szabo L.J."/>
            <person name="Martin F."/>
        </authorList>
    </citation>
    <scope>NUCLEOTIDE SEQUENCE [LARGE SCALE GENOMIC DNA]</scope>
    <source>
        <strain evidence="3">98AG31 / pathotype 3-4-7</strain>
    </source>
</reference>
<dbReference type="InParanoid" id="F4RDV5"/>
<dbReference type="OrthoDB" id="2510202at2759"/>
<dbReference type="RefSeq" id="XP_007407195.1">
    <property type="nucleotide sequence ID" value="XM_007407133.1"/>
</dbReference>
<gene>
    <name evidence="2" type="ORF">MELLADRAFT_61170</name>
</gene>
<proteinExistence type="predicted"/>
<name>F4RDV5_MELLP</name>
<feature type="compositionally biased region" description="Polar residues" evidence="1">
    <location>
        <begin position="12"/>
        <end position="31"/>
    </location>
</feature>
<evidence type="ECO:0000313" key="3">
    <source>
        <dbReference type="Proteomes" id="UP000001072"/>
    </source>
</evidence>
<dbReference type="VEuPathDB" id="FungiDB:MELLADRAFT_61170"/>
<dbReference type="HOGENOM" id="CLU_2210595_0_0_1"/>
<dbReference type="EMBL" id="GL883097">
    <property type="protein sequence ID" value="EGG09468.1"/>
    <property type="molecule type" value="Genomic_DNA"/>
</dbReference>
<evidence type="ECO:0000313" key="2">
    <source>
        <dbReference type="EMBL" id="EGG09468.1"/>
    </source>
</evidence>
<sequence length="107" mass="11484">MFFRKAAPANSAVDSNTLSTNQINGSPSTRADSFSVTYDRCLGISLIGAEQVYRVQSTLNSSTQTSTPSVVSTCNTEKSVIIDIAPTPKRSNTLKWGRSKANPINNV</sequence>
<dbReference type="GeneID" id="18929686"/>
<evidence type="ECO:0000256" key="1">
    <source>
        <dbReference type="SAM" id="MobiDB-lite"/>
    </source>
</evidence>
<dbReference type="Proteomes" id="UP000001072">
    <property type="component" value="Unassembled WGS sequence"/>
</dbReference>